<keyword evidence="4" id="KW-1133">Transmembrane helix</keyword>
<name>A0A0F5Y6C2_9CYAN</name>
<organism evidence="5 6">
    <name type="scientific">Limnoraphis robusta CS-951</name>
    <dbReference type="NCBI Taxonomy" id="1637645"/>
    <lineage>
        <taxon>Bacteria</taxon>
        <taxon>Bacillati</taxon>
        <taxon>Cyanobacteriota</taxon>
        <taxon>Cyanophyceae</taxon>
        <taxon>Oscillatoriophycideae</taxon>
        <taxon>Oscillatoriales</taxon>
        <taxon>Sirenicapillariaceae</taxon>
        <taxon>Limnoraphis</taxon>
    </lineage>
</organism>
<dbReference type="InterPro" id="IPR015943">
    <property type="entry name" value="WD40/YVTN_repeat-like_dom_sf"/>
</dbReference>
<dbReference type="AlphaFoldDB" id="A0A0F5Y6C2"/>
<dbReference type="SUPFAM" id="SSF50978">
    <property type="entry name" value="WD40 repeat-like"/>
    <property type="match status" value="1"/>
</dbReference>
<evidence type="ECO:0000256" key="1">
    <source>
        <dbReference type="ARBA" id="ARBA00022574"/>
    </source>
</evidence>
<dbReference type="InterPro" id="IPR050505">
    <property type="entry name" value="WDR55/POC1"/>
</dbReference>
<dbReference type="RefSeq" id="WP_046282478.1">
    <property type="nucleotide sequence ID" value="NZ_LATL02000120.1"/>
</dbReference>
<feature type="repeat" description="WD" evidence="3">
    <location>
        <begin position="750"/>
        <end position="777"/>
    </location>
</feature>
<keyword evidence="4" id="KW-0472">Membrane</keyword>
<dbReference type="PATRIC" id="fig|1637645.4.peg.2425"/>
<comment type="caution">
    <text evidence="5">The sequence shown here is derived from an EMBL/GenBank/DDBJ whole genome shotgun (WGS) entry which is preliminary data.</text>
</comment>
<dbReference type="InterPro" id="IPR036322">
    <property type="entry name" value="WD40_repeat_dom_sf"/>
</dbReference>
<dbReference type="Gene3D" id="2.130.10.10">
    <property type="entry name" value="YVTN repeat-like/Quinoprotein amine dehydrogenase"/>
    <property type="match status" value="2"/>
</dbReference>
<gene>
    <name evidence="5" type="ORF">WN50_30970</name>
</gene>
<evidence type="ECO:0000256" key="4">
    <source>
        <dbReference type="SAM" id="Phobius"/>
    </source>
</evidence>
<dbReference type="PROSITE" id="PS50082">
    <property type="entry name" value="WD_REPEATS_2"/>
    <property type="match status" value="3"/>
</dbReference>
<feature type="transmembrane region" description="Helical" evidence="4">
    <location>
        <begin position="386"/>
        <end position="406"/>
    </location>
</feature>
<feature type="repeat" description="WD" evidence="3">
    <location>
        <begin position="409"/>
        <end position="443"/>
    </location>
</feature>
<sequence>MIDFIRLEVEPKYIKLQQGSQRSLSFKAYVTNYSQDFYSFYLELIVPGLDPASNIKWYSTEPQVAAKKPPGATTEFTVNIHRSPRPGYENPLDLTVRAIAIENPELFATETLSLKLEAPLKPLTLSILTPRDGLKGYPGEIIEIPVIVSNFSQDSMAVNLTFKGEEQLDKSWMIHGTEKRITELNPGEPQSVIFECKPPEEGKALSQTYSFRIMAKANITLNPEPEVAGTLEVLPKGIISWECDPIEQVLSGVRWNNSVNYTIKLENKSNRTQDINFDIIERAKRPHHLSVLSVQGQEKELFVESDQQQSHYIYTGLNFETIYPQESGLQKLRISHARSWLGIGSQLKFKLKPHLLNQNYDSPETPVFPKPETQTITLDVKPIIPFWLQLLALLLMLLLGGLWWLLKPKNHHTDPVNSVAFDGKANTVISGSSDRSIRYWQVEGNLFYPPEVITDENEKAVRVVRFLPKDNQQVAAGLETGEINLWNVTNKQRQGTLYIDESRNDRVFGLEFTKDSRYLLSAHGSGMVRAWNLAAIDSGVNSSEIRQTRKVKQGSGLEPLAETYDLYKDNLRIGRELTLKQPFSLLTLAISESRNQPRLVFFAGQYNKLAIWENWENWQNWQEFDNNYYYENYYNFTSYNDFLQQQNQESATRNKLYYLPYTWENQPDNLEKNLINQYNYITSLATHEEINNASFPNWLASADTEGYITLWNLDKIRQCIEQSPGVGETLNCSENMMIEQWNNGHKGEPVRTVALSQNGCYLASTGDDGRVMLWSLNPDGTRENEKGKVVAQFPGIRLNSVDIKTFDDEIRLTFDGENHHVNIKKMKIKKIANCMNERRTR</sequence>
<keyword evidence="4" id="KW-0812">Transmembrane</keyword>
<dbReference type="SMART" id="SM00320">
    <property type="entry name" value="WD40"/>
    <property type="match status" value="5"/>
</dbReference>
<dbReference type="EMBL" id="LATL02000120">
    <property type="protein sequence ID" value="KKD34414.1"/>
    <property type="molecule type" value="Genomic_DNA"/>
</dbReference>
<evidence type="ECO:0000313" key="5">
    <source>
        <dbReference type="EMBL" id="KKD34414.1"/>
    </source>
</evidence>
<evidence type="ECO:0000313" key="6">
    <source>
        <dbReference type="Proteomes" id="UP000033607"/>
    </source>
</evidence>
<evidence type="ECO:0008006" key="7">
    <source>
        <dbReference type="Google" id="ProtNLM"/>
    </source>
</evidence>
<dbReference type="Pfam" id="PF00400">
    <property type="entry name" value="WD40"/>
    <property type="match status" value="2"/>
</dbReference>
<dbReference type="PANTHER" id="PTHR44019">
    <property type="entry name" value="WD REPEAT-CONTAINING PROTEIN 55"/>
    <property type="match status" value="1"/>
</dbReference>
<keyword evidence="2" id="KW-0677">Repeat</keyword>
<reference evidence="5 6" key="1">
    <citation type="submission" date="2015-06" db="EMBL/GenBank/DDBJ databases">
        <title>Draft genome assembly of filamentous brackish cyanobacterium Limnoraphis robusta strain CS-951.</title>
        <authorList>
            <person name="Willis A."/>
            <person name="Parks M."/>
            <person name="Burford M.A."/>
        </authorList>
    </citation>
    <scope>NUCLEOTIDE SEQUENCE [LARGE SCALE GENOMIC DNA]</scope>
    <source>
        <strain evidence="5 6">CS-951</strain>
    </source>
</reference>
<evidence type="ECO:0000256" key="3">
    <source>
        <dbReference type="PROSITE-ProRule" id="PRU00221"/>
    </source>
</evidence>
<dbReference type="PROSITE" id="PS50294">
    <property type="entry name" value="WD_REPEATS_REGION"/>
    <property type="match status" value="1"/>
</dbReference>
<dbReference type="Proteomes" id="UP000033607">
    <property type="component" value="Unassembled WGS sequence"/>
</dbReference>
<evidence type="ECO:0000256" key="2">
    <source>
        <dbReference type="ARBA" id="ARBA00022737"/>
    </source>
</evidence>
<feature type="repeat" description="WD" evidence="3">
    <location>
        <begin position="500"/>
        <end position="533"/>
    </location>
</feature>
<dbReference type="OrthoDB" id="440879at2"/>
<dbReference type="InterPro" id="IPR001680">
    <property type="entry name" value="WD40_rpt"/>
</dbReference>
<dbReference type="PANTHER" id="PTHR44019:SF8">
    <property type="entry name" value="POC1 CENTRIOLAR PROTEIN HOMOLOG"/>
    <property type="match status" value="1"/>
</dbReference>
<keyword evidence="1 3" id="KW-0853">WD repeat</keyword>
<protein>
    <recommendedName>
        <fullName evidence="7">WD40 repeat-containing protein</fullName>
    </recommendedName>
</protein>
<accession>A0A0F5Y6C2</accession>
<proteinExistence type="predicted"/>